<reference evidence="10" key="1">
    <citation type="journal article" date="2019" name="Int. J. Syst. Evol. Microbiol.">
        <title>The Global Catalogue of Microorganisms (GCM) 10K type strain sequencing project: providing services to taxonomists for standard genome sequencing and annotation.</title>
        <authorList>
            <consortium name="The Broad Institute Genomics Platform"/>
            <consortium name="The Broad Institute Genome Sequencing Center for Infectious Disease"/>
            <person name="Wu L."/>
            <person name="Ma J."/>
        </authorList>
    </citation>
    <scope>NUCLEOTIDE SEQUENCE [LARGE SCALE GENOMIC DNA]</scope>
    <source>
        <strain evidence="10">CCUG 43114</strain>
    </source>
</reference>
<keyword evidence="3" id="KW-1003">Cell membrane</keyword>
<keyword evidence="6 7" id="KW-0472">Membrane</keyword>
<accession>A0ABW0GQJ3</accession>
<evidence type="ECO:0000256" key="2">
    <source>
        <dbReference type="ARBA" id="ARBA00022448"/>
    </source>
</evidence>
<feature type="transmembrane region" description="Helical" evidence="7">
    <location>
        <begin position="82"/>
        <end position="105"/>
    </location>
</feature>
<proteinExistence type="inferred from homology"/>
<evidence type="ECO:0000256" key="7">
    <source>
        <dbReference type="RuleBase" id="RU363032"/>
    </source>
</evidence>
<gene>
    <name evidence="9" type="ORF">ACFPJ6_10440</name>
</gene>
<evidence type="ECO:0000313" key="9">
    <source>
        <dbReference type="EMBL" id="MFC5381211.1"/>
    </source>
</evidence>
<evidence type="ECO:0000256" key="5">
    <source>
        <dbReference type="ARBA" id="ARBA00022989"/>
    </source>
</evidence>
<evidence type="ECO:0000259" key="8">
    <source>
        <dbReference type="PROSITE" id="PS50928"/>
    </source>
</evidence>
<feature type="transmembrane region" description="Helical" evidence="7">
    <location>
        <begin position="145"/>
        <end position="170"/>
    </location>
</feature>
<dbReference type="Gene3D" id="1.10.3720.10">
    <property type="entry name" value="MetI-like"/>
    <property type="match status" value="1"/>
</dbReference>
<feature type="transmembrane region" description="Helical" evidence="7">
    <location>
        <begin position="117"/>
        <end position="139"/>
    </location>
</feature>
<keyword evidence="10" id="KW-1185">Reference proteome</keyword>
<dbReference type="CDD" id="cd06261">
    <property type="entry name" value="TM_PBP2"/>
    <property type="match status" value="1"/>
</dbReference>
<dbReference type="RefSeq" id="WP_340270647.1">
    <property type="nucleotide sequence ID" value="NZ_JBBEOG010000007.1"/>
</dbReference>
<evidence type="ECO:0000256" key="1">
    <source>
        <dbReference type="ARBA" id="ARBA00004651"/>
    </source>
</evidence>
<evidence type="ECO:0000256" key="4">
    <source>
        <dbReference type="ARBA" id="ARBA00022692"/>
    </source>
</evidence>
<dbReference type="PANTHER" id="PTHR30151">
    <property type="entry name" value="ALKANE SULFONATE ABC TRANSPORTER-RELATED, MEMBRANE SUBUNIT"/>
    <property type="match status" value="1"/>
</dbReference>
<dbReference type="InterPro" id="IPR000515">
    <property type="entry name" value="MetI-like"/>
</dbReference>
<dbReference type="PANTHER" id="PTHR30151:SF0">
    <property type="entry name" value="ABC TRANSPORTER PERMEASE PROTEIN MJ0413-RELATED"/>
    <property type="match status" value="1"/>
</dbReference>
<name>A0ABW0GQJ3_9MICO</name>
<dbReference type="PROSITE" id="PS50928">
    <property type="entry name" value="ABC_TM1"/>
    <property type="match status" value="1"/>
</dbReference>
<dbReference type="Pfam" id="PF00528">
    <property type="entry name" value="BPD_transp_1"/>
    <property type="match status" value="1"/>
</dbReference>
<feature type="transmembrane region" description="Helical" evidence="7">
    <location>
        <begin position="26"/>
        <end position="45"/>
    </location>
</feature>
<keyword evidence="4 7" id="KW-0812">Transmembrane</keyword>
<feature type="domain" description="ABC transmembrane type-1" evidence="8">
    <location>
        <begin position="79"/>
        <end position="258"/>
    </location>
</feature>
<evidence type="ECO:0000313" key="10">
    <source>
        <dbReference type="Proteomes" id="UP001596122"/>
    </source>
</evidence>
<comment type="subcellular location">
    <subcellularLocation>
        <location evidence="1 7">Cell membrane</location>
        <topology evidence="1 7">Multi-pass membrane protein</topology>
    </subcellularLocation>
</comment>
<dbReference type="EMBL" id="JBHSLD010000009">
    <property type="protein sequence ID" value="MFC5381211.1"/>
    <property type="molecule type" value="Genomic_DNA"/>
</dbReference>
<comment type="similarity">
    <text evidence="7">Belongs to the binding-protein-dependent transport system permease family.</text>
</comment>
<keyword evidence="2 7" id="KW-0813">Transport</keyword>
<dbReference type="Proteomes" id="UP001596122">
    <property type="component" value="Unassembled WGS sequence"/>
</dbReference>
<sequence length="279" mass="30374">MTTLAPPPARTVTDPRRTRLRRVRDSSATIALSTVAVLLLTWELVPRLESVNRILVPTFSDVVAGFVQLLGTGYWWGDLWKTMYAVAIAWVIGVAFGFVMGVALGTSPYVRQAITPYAIAVQALPKVVLAPLLIGWLGFGSESKIALAVIICFFPVWIDTMVGLALPSANEFRLMQSLKASRRQVFLKLQLPSAVPMIMVGVKHALLLAFTGVLVAEILSASDGGLGKLAKEFASQLNMPLTYSVVLVVVILAVALVSVADVIERRVVFWSDENRARTR</sequence>
<protein>
    <submittedName>
        <fullName evidence="9">ABC transporter permease</fullName>
    </submittedName>
</protein>
<comment type="caution">
    <text evidence="9">The sequence shown here is derived from an EMBL/GenBank/DDBJ whole genome shotgun (WGS) entry which is preliminary data.</text>
</comment>
<dbReference type="InterPro" id="IPR035906">
    <property type="entry name" value="MetI-like_sf"/>
</dbReference>
<feature type="transmembrane region" description="Helical" evidence="7">
    <location>
        <begin position="241"/>
        <end position="263"/>
    </location>
</feature>
<evidence type="ECO:0000256" key="3">
    <source>
        <dbReference type="ARBA" id="ARBA00022475"/>
    </source>
</evidence>
<evidence type="ECO:0000256" key="6">
    <source>
        <dbReference type="ARBA" id="ARBA00023136"/>
    </source>
</evidence>
<feature type="transmembrane region" description="Helical" evidence="7">
    <location>
        <begin position="191"/>
        <end position="221"/>
    </location>
</feature>
<dbReference type="SUPFAM" id="SSF161098">
    <property type="entry name" value="MetI-like"/>
    <property type="match status" value="1"/>
</dbReference>
<keyword evidence="5 7" id="KW-1133">Transmembrane helix</keyword>
<organism evidence="9 10">
    <name type="scientific">Aquipuribacter nitratireducens</name>
    <dbReference type="NCBI Taxonomy" id="650104"/>
    <lineage>
        <taxon>Bacteria</taxon>
        <taxon>Bacillati</taxon>
        <taxon>Actinomycetota</taxon>
        <taxon>Actinomycetes</taxon>
        <taxon>Micrococcales</taxon>
        <taxon>Intrasporangiaceae</taxon>
        <taxon>Aquipuribacter</taxon>
    </lineage>
</organism>